<feature type="transmembrane region" description="Helical" evidence="1">
    <location>
        <begin position="86"/>
        <end position="103"/>
    </location>
</feature>
<evidence type="ECO:0000313" key="2">
    <source>
        <dbReference type="EMBL" id="MBE7694951.1"/>
    </source>
</evidence>
<keyword evidence="1" id="KW-0812">Transmembrane</keyword>
<accession>A0AAP1RES0</accession>
<protein>
    <submittedName>
        <fullName evidence="2">Uncharacterized protein</fullName>
    </submittedName>
</protein>
<gene>
    <name evidence="2" type="ORF">F7645_05860</name>
</gene>
<dbReference type="EMBL" id="WXXV01000005">
    <property type="protein sequence ID" value="MBE7694951.1"/>
    <property type="molecule type" value="Genomic_DNA"/>
</dbReference>
<feature type="transmembrane region" description="Helical" evidence="1">
    <location>
        <begin position="186"/>
        <end position="204"/>
    </location>
</feature>
<dbReference type="Proteomes" id="UP000806077">
    <property type="component" value="Unassembled WGS sequence"/>
</dbReference>
<feature type="transmembrane region" description="Helical" evidence="1">
    <location>
        <begin position="243"/>
        <end position="263"/>
    </location>
</feature>
<name>A0AAP1RES0_9FLAO</name>
<feature type="transmembrane region" description="Helical" evidence="1">
    <location>
        <begin position="351"/>
        <end position="376"/>
    </location>
</feature>
<dbReference type="AlphaFoldDB" id="A0AAP1RES0"/>
<keyword evidence="1" id="KW-1133">Transmembrane helix</keyword>
<evidence type="ECO:0000256" key="1">
    <source>
        <dbReference type="SAM" id="Phobius"/>
    </source>
</evidence>
<feature type="transmembrane region" description="Helical" evidence="1">
    <location>
        <begin position="149"/>
        <end position="166"/>
    </location>
</feature>
<keyword evidence="3" id="KW-1185">Reference proteome</keyword>
<evidence type="ECO:0000313" key="3">
    <source>
        <dbReference type="Proteomes" id="UP000806077"/>
    </source>
</evidence>
<dbReference type="RefSeq" id="WP_101956269.1">
    <property type="nucleotide sequence ID" value="NZ_JAFMUB010000003.1"/>
</dbReference>
<feature type="transmembrane region" description="Helical" evidence="1">
    <location>
        <begin position="318"/>
        <end position="339"/>
    </location>
</feature>
<feature type="transmembrane region" description="Helical" evidence="1">
    <location>
        <begin position="284"/>
        <end position="312"/>
    </location>
</feature>
<proteinExistence type="predicted"/>
<keyword evidence="1" id="KW-0472">Membrane</keyword>
<feature type="transmembrane region" description="Helical" evidence="1">
    <location>
        <begin position="51"/>
        <end position="74"/>
    </location>
</feature>
<comment type="caution">
    <text evidence="2">The sequence shown here is derived from an EMBL/GenBank/DDBJ whole genome shotgun (WGS) entry which is preliminary data.</text>
</comment>
<feature type="transmembrane region" description="Helical" evidence="1">
    <location>
        <begin position="20"/>
        <end position="39"/>
    </location>
</feature>
<reference evidence="2 3" key="1">
    <citation type="journal article" date="2020" name="Int. J. Syst. Evol. Microbiol.">
        <title>Tenacibaculum piscium sp. nov., isolated from skin ulcers of sea-farmed fish, and description of Tenacibaculum finnmarkense sp. nov. with subdivision into genomovars finnmarkense and ulcerans.</title>
        <authorList>
            <person name="Olsen A.B."/>
            <person name="Spilsberg B."/>
            <person name="Nilsen H.K."/>
            <person name="Lagesen K."/>
            <person name="Gulla S."/>
            <person name="Avendano-Herrera R."/>
            <person name="Irgang R."/>
            <person name="Duchaud E."/>
            <person name="Colquhoun D.J."/>
        </authorList>
    </citation>
    <scope>NUCLEOTIDE SEQUENCE [LARGE SCALE GENOMIC DNA]</scope>
    <source>
        <strain evidence="2 3">TNO037</strain>
    </source>
</reference>
<sequence>MKTSLNTSSNLLQKHSKIAIGYFILIAFLGVLLRVFAVIDLPINYRFMVHAHSHVALLGWVYTALTTLIFKLYLDKKTLHTRYKQLFWATQITIIGMLISFPFTGYAFFSIVFSTLFLIASYFFGYLFFKHSSTIQKQTNSYKCIRIALWFMIISSLGPWALGIIIKTVGSGSSLYRNAIYFYLHFQYNGWFILALFGVFFYILEKHKIILAKKIFNRFFWMLNIGVVLTFGISLLWDKPSFILYLIASFGTLLQGIAFYILSKHLLADYQKIKNIFSPVLFKGLKVVVLLFMMKLIFQFVGTLPYFSAVIFSNIDFIIGYLHFNFLGIVSISLLVFLQQFQLIQLSKKSLLFYIIGFLLTEIVIFYKGIVVWLNIDLINYYPEYLVAVSLLFLVAIAVIFSQQFKKKQAVKIFSQK</sequence>
<feature type="transmembrane region" description="Helical" evidence="1">
    <location>
        <begin position="109"/>
        <end position="129"/>
    </location>
</feature>
<feature type="transmembrane region" description="Helical" evidence="1">
    <location>
        <begin position="382"/>
        <end position="402"/>
    </location>
</feature>
<organism evidence="2 3">
    <name type="scientific">Tenacibaculum finnmarkense genomovar finnmarkense</name>
    <dbReference type="NCBI Taxonomy" id="1458503"/>
    <lineage>
        <taxon>Bacteria</taxon>
        <taxon>Pseudomonadati</taxon>
        <taxon>Bacteroidota</taxon>
        <taxon>Flavobacteriia</taxon>
        <taxon>Flavobacteriales</taxon>
        <taxon>Flavobacteriaceae</taxon>
        <taxon>Tenacibaculum</taxon>
        <taxon>Tenacibaculum finnmarkense</taxon>
    </lineage>
</organism>
<feature type="transmembrane region" description="Helical" evidence="1">
    <location>
        <begin position="216"/>
        <end position="237"/>
    </location>
</feature>